<dbReference type="EMBL" id="LQBQ01000035">
    <property type="protein sequence ID" value="KUJ76597.1"/>
    <property type="molecule type" value="Genomic_DNA"/>
</dbReference>
<evidence type="ECO:0000313" key="2">
    <source>
        <dbReference type="EMBL" id="KUJ76597.1"/>
    </source>
</evidence>
<evidence type="ECO:0000313" key="3">
    <source>
        <dbReference type="Proteomes" id="UP000053791"/>
    </source>
</evidence>
<dbReference type="Proteomes" id="UP000053791">
    <property type="component" value="Unassembled WGS sequence"/>
</dbReference>
<organism evidence="2 3">
    <name type="scientific">Ruegeria marisrubri</name>
    <dbReference type="NCBI Taxonomy" id="1685379"/>
    <lineage>
        <taxon>Bacteria</taxon>
        <taxon>Pseudomonadati</taxon>
        <taxon>Pseudomonadota</taxon>
        <taxon>Alphaproteobacteria</taxon>
        <taxon>Rhodobacterales</taxon>
        <taxon>Roseobacteraceae</taxon>
        <taxon>Ruegeria</taxon>
    </lineage>
</organism>
<evidence type="ECO:0000256" key="1">
    <source>
        <dbReference type="SAM" id="SignalP"/>
    </source>
</evidence>
<feature type="chain" id="PRO_5007054179" description="Glycine zipper family protein" evidence="1">
    <location>
        <begin position="21"/>
        <end position="123"/>
    </location>
</feature>
<dbReference type="PROSITE" id="PS51257">
    <property type="entry name" value="PROKAR_LIPOPROTEIN"/>
    <property type="match status" value="1"/>
</dbReference>
<protein>
    <recommendedName>
        <fullName evidence="4">Glycine zipper family protein</fullName>
    </recommendedName>
</protein>
<comment type="caution">
    <text evidence="2">The sequence shown here is derived from an EMBL/GenBank/DDBJ whole genome shotgun (WGS) entry which is preliminary data.</text>
</comment>
<name>A0A0X3TLC0_9RHOB</name>
<dbReference type="OrthoDB" id="7067979at2"/>
<feature type="signal peptide" evidence="1">
    <location>
        <begin position="1"/>
        <end position="20"/>
    </location>
</feature>
<proteinExistence type="predicted"/>
<dbReference type="STRING" id="1685379.AVO45_11630"/>
<evidence type="ECO:0008006" key="4">
    <source>
        <dbReference type="Google" id="ProtNLM"/>
    </source>
</evidence>
<keyword evidence="1" id="KW-0732">Signal</keyword>
<gene>
    <name evidence="2" type="ORF">AVO45_11630</name>
</gene>
<reference evidence="3" key="1">
    <citation type="submission" date="2015-12" db="EMBL/GenBank/DDBJ databases">
        <authorList>
            <person name="Zhang G."/>
            <person name="Stingl U."/>
        </authorList>
    </citation>
    <scope>NUCLEOTIDE SEQUENCE [LARGE SCALE GENOMIC DNA]</scope>
    <source>
        <strain evidence="3">ZGT118</strain>
    </source>
</reference>
<dbReference type="AlphaFoldDB" id="A0A0X3TLC0"/>
<accession>A0A0X3TLC0</accession>
<sequence length="123" mass="12169">MQRFKMASIVPIVFLVGACANSGANYTPVIDGPVGPNYNADLAECQALAASQPLADGKTAGSIAVGAGVGAATSAILDDGDSIGEAAAVGALGGLTSSAVQKNAQRESIVRNCMRGRGYNVVG</sequence>
<keyword evidence="3" id="KW-1185">Reference proteome</keyword>